<dbReference type="AlphaFoldDB" id="A0A5C6KVF5"/>
<dbReference type="EMBL" id="VOHY01000037">
    <property type="protein sequence ID" value="TWV66549.1"/>
    <property type="molecule type" value="Genomic_DNA"/>
</dbReference>
<name>A0A5C6KVF5_BACFG</name>
<organism evidence="1 2">
    <name type="scientific">Bacteroides fragilis</name>
    <dbReference type="NCBI Taxonomy" id="817"/>
    <lineage>
        <taxon>Bacteria</taxon>
        <taxon>Pseudomonadati</taxon>
        <taxon>Bacteroidota</taxon>
        <taxon>Bacteroidia</taxon>
        <taxon>Bacteroidales</taxon>
        <taxon>Bacteroidaceae</taxon>
        <taxon>Bacteroides</taxon>
    </lineage>
</organism>
<accession>A0A5C6KVF5</accession>
<proteinExistence type="predicted"/>
<comment type="caution">
    <text evidence="1">The sequence shown here is derived from an EMBL/GenBank/DDBJ whole genome shotgun (WGS) entry which is preliminary data.</text>
</comment>
<sequence length="92" mass="10405">MEDMFSLGSVILWNNIQCGNDGATDGEVAELFVSKVLGSVVLKLKYEDIVYAVSNDDIHPIIFTANTLKGKKYFIYENFRILKRNIEAIKSE</sequence>
<dbReference type="RefSeq" id="WP_035447224.1">
    <property type="nucleotide sequence ID" value="NZ_VOHY01000037.1"/>
</dbReference>
<protein>
    <submittedName>
        <fullName evidence="1">Uncharacterized protein</fullName>
    </submittedName>
</protein>
<gene>
    <name evidence="1" type="ORF">FSA08_25235</name>
</gene>
<reference evidence="1 2" key="1">
    <citation type="submission" date="2019-08" db="EMBL/GenBank/DDBJ databases">
        <title>Genome sequencing of Bacteroides fragilis Sample_iSURF_9.</title>
        <authorList>
            <person name="Chandler J.E."/>
            <person name="Ruoff K.L."/>
            <person name="Price C.E."/>
            <person name="Valls R.A."/>
            <person name="O'Toole G.A."/>
        </authorList>
    </citation>
    <scope>NUCLEOTIDE SEQUENCE [LARGE SCALE GENOMIC DNA]</scope>
    <source>
        <strain evidence="1 2">CFPLTA004_1B</strain>
    </source>
</reference>
<evidence type="ECO:0000313" key="2">
    <source>
        <dbReference type="Proteomes" id="UP000318041"/>
    </source>
</evidence>
<dbReference type="Proteomes" id="UP000318041">
    <property type="component" value="Unassembled WGS sequence"/>
</dbReference>
<evidence type="ECO:0000313" key="1">
    <source>
        <dbReference type="EMBL" id="TWV66549.1"/>
    </source>
</evidence>